<dbReference type="InterPro" id="IPR007197">
    <property type="entry name" value="rSAM"/>
</dbReference>
<dbReference type="EMBL" id="FSRC01000001">
    <property type="protein sequence ID" value="SIN82269.1"/>
    <property type="molecule type" value="Genomic_DNA"/>
</dbReference>
<evidence type="ECO:0000256" key="1">
    <source>
        <dbReference type="ARBA" id="ARBA00022723"/>
    </source>
</evidence>
<accession>A0A1N6EGW5</accession>
<dbReference type="CDD" id="cd01335">
    <property type="entry name" value="Radical_SAM"/>
    <property type="match status" value="1"/>
</dbReference>
<dbReference type="Gene3D" id="3.80.30.30">
    <property type="match status" value="1"/>
</dbReference>
<keyword evidence="6" id="KW-1185">Reference proteome</keyword>
<dbReference type="RefSeq" id="WP_074224802.1">
    <property type="nucleotide sequence ID" value="NZ_FSRC01000001.1"/>
</dbReference>
<dbReference type="Pfam" id="PF04055">
    <property type="entry name" value="Radical_SAM"/>
    <property type="match status" value="1"/>
</dbReference>
<dbReference type="InterPro" id="IPR006638">
    <property type="entry name" value="Elp3/MiaA/NifB-like_rSAM"/>
</dbReference>
<dbReference type="GO" id="GO:0051536">
    <property type="term" value="F:iron-sulfur cluster binding"/>
    <property type="evidence" value="ECO:0007669"/>
    <property type="project" value="UniProtKB-KW"/>
</dbReference>
<dbReference type="Proteomes" id="UP000185221">
    <property type="component" value="Unassembled WGS sequence"/>
</dbReference>
<dbReference type="AlphaFoldDB" id="A0A1N6EGW5"/>
<feature type="domain" description="Elp3/MiaA/NifB-like radical SAM core" evidence="4">
    <location>
        <begin position="68"/>
        <end position="293"/>
    </location>
</feature>
<keyword evidence="2" id="KW-0408">Iron</keyword>
<evidence type="ECO:0000256" key="2">
    <source>
        <dbReference type="ARBA" id="ARBA00023004"/>
    </source>
</evidence>
<dbReference type="OrthoDB" id="9785699at2"/>
<dbReference type="PANTHER" id="PTHR43432:SF3">
    <property type="entry name" value="SLR0285 PROTEIN"/>
    <property type="match status" value="1"/>
</dbReference>
<proteinExistence type="predicted"/>
<name>A0A1N6EGW5_9BACT</name>
<dbReference type="InterPro" id="IPR058240">
    <property type="entry name" value="rSAM_sf"/>
</dbReference>
<keyword evidence="3" id="KW-0411">Iron-sulfur</keyword>
<keyword evidence="5" id="KW-0456">Lyase</keyword>
<dbReference type="GO" id="GO:0046872">
    <property type="term" value="F:metal ion binding"/>
    <property type="evidence" value="ECO:0007669"/>
    <property type="project" value="UniProtKB-KW"/>
</dbReference>
<evidence type="ECO:0000259" key="4">
    <source>
        <dbReference type="SMART" id="SM00729"/>
    </source>
</evidence>
<dbReference type="NCBIfam" id="NF033668">
    <property type="entry name" value="rSAM_PA0069"/>
    <property type="match status" value="1"/>
</dbReference>
<evidence type="ECO:0000313" key="5">
    <source>
        <dbReference type="EMBL" id="SIN82269.1"/>
    </source>
</evidence>
<dbReference type="SMART" id="SM00729">
    <property type="entry name" value="Elp3"/>
    <property type="match status" value="1"/>
</dbReference>
<evidence type="ECO:0000313" key="6">
    <source>
        <dbReference type="Proteomes" id="UP000185221"/>
    </source>
</evidence>
<organism evidence="5 6">
    <name type="scientific">Algoriphagus halophilus</name>
    <dbReference type="NCBI Taxonomy" id="226505"/>
    <lineage>
        <taxon>Bacteria</taxon>
        <taxon>Pseudomonadati</taxon>
        <taxon>Bacteroidota</taxon>
        <taxon>Cytophagia</taxon>
        <taxon>Cytophagales</taxon>
        <taxon>Cyclobacteriaceae</taxon>
        <taxon>Algoriphagus</taxon>
    </lineage>
</organism>
<dbReference type="InterPro" id="IPR040086">
    <property type="entry name" value="MJ0683-like"/>
</dbReference>
<reference evidence="6" key="1">
    <citation type="submission" date="2016-11" db="EMBL/GenBank/DDBJ databases">
        <authorList>
            <person name="Varghese N."/>
            <person name="Submissions S."/>
        </authorList>
    </citation>
    <scope>NUCLEOTIDE SEQUENCE [LARGE SCALE GENOMIC DNA]</scope>
    <source>
        <strain evidence="6">DSM 15292</strain>
    </source>
</reference>
<dbReference type="SFLD" id="SFLDG01084">
    <property type="entry name" value="Uncharacterised_Radical_SAM_Su"/>
    <property type="match status" value="1"/>
</dbReference>
<dbReference type="SUPFAM" id="SSF102114">
    <property type="entry name" value="Radical SAM enzymes"/>
    <property type="match status" value="1"/>
</dbReference>
<keyword evidence="1" id="KW-0479">Metal-binding</keyword>
<sequence length="355" mass="40120">MENRFKLGDHFKGRGAQIKTRNRFLSREYVTEHVEGLDEELHVNPHTKIYYEQSKSIVNKISSPDLGMSYSLNPYQGCEHGCSYCYARNTHENYGLDAGIDFESKIMVKNNAAKLLEELFLKKSWRATPISLSGNTDCYQPIERKLSITRALLSVFLKYRHPVGIITKNSLILRDLDILQELARHRLVHVYISITTLDEQLRRAMEPRTASASKRIQTIAQLSDSGIPVGVMNAPIIPGLNDHEIPSILKAASDAGALAAGKTLIRLNGNVAPIFKNWIATHYPNRASKVWNQIQSIHGGQVNDSRFGKRMTGEGKIAEIINQLFLTAKNKQFQHKSFPDYDLSLFRRGGNLNLF</sequence>
<dbReference type="GO" id="GO:0016829">
    <property type="term" value="F:lyase activity"/>
    <property type="evidence" value="ECO:0007669"/>
    <property type="project" value="UniProtKB-KW"/>
</dbReference>
<evidence type="ECO:0000256" key="3">
    <source>
        <dbReference type="ARBA" id="ARBA00023014"/>
    </source>
</evidence>
<gene>
    <name evidence="5" type="ORF">SAMN05444394_2145</name>
</gene>
<dbReference type="STRING" id="226505.SAMN05444394_2145"/>
<dbReference type="SFLD" id="SFLDS00029">
    <property type="entry name" value="Radical_SAM"/>
    <property type="match status" value="1"/>
</dbReference>
<dbReference type="PANTHER" id="PTHR43432">
    <property type="entry name" value="SLR0285 PROTEIN"/>
    <property type="match status" value="1"/>
</dbReference>
<protein>
    <submittedName>
        <fullName evidence="5">DNA repair photolyase</fullName>
    </submittedName>
</protein>